<evidence type="ECO:0000256" key="2">
    <source>
        <dbReference type="ARBA" id="ARBA00022761"/>
    </source>
</evidence>
<dbReference type="Pfam" id="PF00094">
    <property type="entry name" value="VWD"/>
    <property type="match status" value="1"/>
</dbReference>
<dbReference type="Gene3D" id="1.25.10.20">
    <property type="entry name" value="Vitellinogen, superhelical"/>
    <property type="match status" value="1"/>
</dbReference>
<dbReference type="SUPFAM" id="SSF56968">
    <property type="entry name" value="Lipovitellin-phosvitin complex, beta-sheet shell regions"/>
    <property type="match status" value="2"/>
</dbReference>
<dbReference type="PROSITE" id="PS51211">
    <property type="entry name" value="VITELLOGENIN"/>
    <property type="match status" value="1"/>
</dbReference>
<dbReference type="GO" id="GO:0045735">
    <property type="term" value="F:nutrient reservoir activity"/>
    <property type="evidence" value="ECO:0007669"/>
    <property type="project" value="UniProtKB-KW"/>
</dbReference>
<feature type="region of interest" description="Disordered" evidence="6">
    <location>
        <begin position="390"/>
        <end position="422"/>
    </location>
</feature>
<name>A0A8F4K3M8_9HEMI</name>
<feature type="domain" description="Vitellogenin" evidence="8">
    <location>
        <begin position="26"/>
        <end position="831"/>
    </location>
</feature>
<keyword evidence="4" id="KW-0325">Glycoprotein</keyword>
<dbReference type="InterPro" id="IPR015819">
    <property type="entry name" value="Lipid_transp_b-sht_shell"/>
</dbReference>
<evidence type="ECO:0000259" key="9">
    <source>
        <dbReference type="PROSITE" id="PS51233"/>
    </source>
</evidence>
<feature type="compositionally biased region" description="Low complexity" evidence="6">
    <location>
        <begin position="338"/>
        <end position="351"/>
    </location>
</feature>
<protein>
    <submittedName>
        <fullName evidence="10">Vitellogenin-2</fullName>
    </submittedName>
</protein>
<dbReference type="EMBL" id="MT468211">
    <property type="protein sequence ID" value="QXD38626.1"/>
    <property type="molecule type" value="mRNA"/>
</dbReference>
<dbReference type="InterPro" id="IPR011030">
    <property type="entry name" value="Lipovitellin_superhlx_dom"/>
</dbReference>
<dbReference type="InterPro" id="IPR015816">
    <property type="entry name" value="Vitellinogen_b-sht_N"/>
</dbReference>
<keyword evidence="1 7" id="KW-0732">Signal</keyword>
<organism evidence="10">
    <name type="scientific">Eurygaster maura</name>
    <dbReference type="NCBI Taxonomy" id="1191085"/>
    <lineage>
        <taxon>Eukaryota</taxon>
        <taxon>Metazoa</taxon>
        <taxon>Ecdysozoa</taxon>
        <taxon>Arthropoda</taxon>
        <taxon>Hexapoda</taxon>
        <taxon>Insecta</taxon>
        <taxon>Pterygota</taxon>
        <taxon>Neoptera</taxon>
        <taxon>Paraneoptera</taxon>
        <taxon>Hemiptera</taxon>
        <taxon>Heteroptera</taxon>
        <taxon>Panheteroptera</taxon>
        <taxon>Pentatomomorpha</taxon>
        <taxon>Pentatomoidea</taxon>
        <taxon>Scutelleridae</taxon>
        <taxon>Eurygastrinae</taxon>
        <taxon>Eurygaster</taxon>
    </lineage>
</organism>
<keyword evidence="2" id="KW-0758">Storage protein</keyword>
<dbReference type="PANTHER" id="PTHR23345:SF15">
    <property type="entry name" value="VITELLOGENIN 1-RELATED"/>
    <property type="match status" value="1"/>
</dbReference>
<feature type="signal peptide" evidence="7">
    <location>
        <begin position="1"/>
        <end position="19"/>
    </location>
</feature>
<sequence length="1833" mass="207433">MMRLPLILPLFFFVCLSGAENGNSGWKMGNQYTYKVQGRTLTGIHQVKNQYAGVLLRAKVTIDVIGENQLSLQVKDAEYADVNRYLVEGWVTYIPEEEVEYKRLALQSSACQVYLQKGVVQRMVVEESLPTWELNFLKAIASQFQVDTQAVNLKKSIWNNVPNGEQQNGVFTTKEGSVHGISETLYQINPMPEYLVQSSPGLVPLPHLQGDGQVYNIEKSRNFTNSNYRDVYSYGMDSHGGWSAGSNNLGDLLQRTSGSRIVITGDLKKYTIQYTETTEKIVVAPSMSDKRKGIAISYLNVSLESVIPSSGQPPLITSPRTVNSLAYEYHRNHHTRNSAEGSGEESGSSHSASDEKKMESFKDSKTSYSAEWIWTNYDVKNSTEMKLISNTDENDSSTSSSSSHEDSSISSHEEYPPSHTNINESPFNAFSIHYLFGQESHAEQTVEKIIKLSSKIGHSIINPKNIFSDHLLSYFSILSGVVTAANSQQLRQAVEKIYYPKVSDVEYNRTETQNYYSWVALRDALSIAGTGPALVTLNSMIKEGKLQGEEAAALLAMLPTNAAYPTTEYMNYFFEMVKSDEVQSQRYLNTSAIFAFSELVRKGQVDRATSKHRYPIHLWSAKHRAEVTEKYIPYFKDRLTSAMAAGDSVKAQVYIRSLGNFAHPRILAVFEPYLEGKLPASDYQRFLMVDSLNIMVRVHPDTARPVLYRIYQNEGENSFVRVAAVVQLMKAKPSPQLLQHMAMRTNYDHSKHVNAAIKSSILTAVKGDYEADPELITAARSAINFLTTENYGTQHCRNILRAYIDKHRSNMHYRSNVAYIHGPGDRISSAILYSIQKKINGIIHEPEVNQYHLSSSQDLYNLLWSQLQEWKNHQSNSNETTNGSDFTYQKIHEALNAKYETQKQVEGSLVITLSGAIRYFTFDSHTIEQLPDFLRQISRKLQEGINFEHGKFFNQETVELRFPTAMGGLFSYSYRTPSFRHLQVKGKGHFEQNKPTGYNMFPFNAGINGKYHYLETNQRRSMIAFTFGQQRYVAGLERIAQVNLPLEGELSISGKNSAIKVSLKPRSVDNEEQNHFQYRENVYTSYQDVDDLTPILGGPHVKLVESAPSKSYNETFGKEHTGQYIQVEIRNERNLKDIYSVFKDLKYMPTDILNMMSQLDESMGNKYYNISYVAPNSATIILAYNTTSEMSEPGQINSKNLSHRSMRRRLKNHDESNNMDQPSAVNNRMEALLRNANSGVQNGKAYVLDASVSFDENPNKGQYSLTVAHAESPVSELSRYLVYYRGIPIQESRNAQANQLELQLNIKKPVLSTLNYNHSINMKPASTVEAKINFGKGKESEILIKGTAERTEERRNFVEKDPMSVLCKEQMEQGQFWQYPCQNASLAASYSDKYQLSVKYNNIPQFVNRVANKIHSIGRYFAYEYNTENAFDAKNPKGQVNVAAKFSEDFQFLNVSIEGPSISSHFKDIELNDITVPFVPWLIYEEKQIINRIARGVCTMDAATVTTFSNRTYPLEMSNCYHVLTTYFPKLEQGSQHVDQEHYKKSDYNTKYFAILAKEIDSNKKVIKVVLGENVVTLEPSDNDGISVNSNGESIGISEGTITRWKAGQQYLEAYIQPGNKYVVLHFLNHGTKVYYDGHRAQLIIPNRYLNRVRGLCGTFDGEPVNDFTTTNNCVLRDYKQFTASYAISDGQCTMPETTSQENASCYTKGVKLVDVVSDSEAGRGSSKEEVHAYNNTIKPLIKNPQGCTNHKVLIDYFEGMTCFSIKPQVACQPNCKPQGQIEKTIQFHCLNESSATRHWVAKVKKGANPDFSQKKSNRQMSVKLPEKCVPNP</sequence>
<dbReference type="SMART" id="SM00216">
    <property type="entry name" value="VWD"/>
    <property type="match status" value="1"/>
</dbReference>
<evidence type="ECO:0000256" key="7">
    <source>
        <dbReference type="SAM" id="SignalP"/>
    </source>
</evidence>
<comment type="caution">
    <text evidence="5">Lacks conserved residue(s) required for the propagation of feature annotation.</text>
</comment>
<evidence type="ECO:0000259" key="8">
    <source>
        <dbReference type="PROSITE" id="PS51211"/>
    </source>
</evidence>
<dbReference type="GO" id="GO:0005319">
    <property type="term" value="F:lipid transporter activity"/>
    <property type="evidence" value="ECO:0007669"/>
    <property type="project" value="InterPro"/>
</dbReference>
<accession>A0A8F4K3M8</accession>
<feature type="region of interest" description="Disordered" evidence="6">
    <location>
        <begin position="1808"/>
        <end position="1833"/>
    </location>
</feature>
<dbReference type="Gene3D" id="2.30.230.10">
    <property type="entry name" value="Lipovitellin, beta-sheet shell regions, chain A"/>
    <property type="match status" value="1"/>
</dbReference>
<dbReference type="Pfam" id="PF09172">
    <property type="entry name" value="Vit_open_b-sht"/>
    <property type="match status" value="1"/>
</dbReference>
<evidence type="ECO:0000256" key="3">
    <source>
        <dbReference type="ARBA" id="ARBA00023157"/>
    </source>
</evidence>
<dbReference type="PANTHER" id="PTHR23345">
    <property type="entry name" value="VITELLOGENIN-RELATED"/>
    <property type="match status" value="1"/>
</dbReference>
<dbReference type="InterPro" id="IPR001747">
    <property type="entry name" value="Vitellogenin_N"/>
</dbReference>
<feature type="compositionally biased region" description="Low complexity" evidence="6">
    <location>
        <begin position="390"/>
        <end position="402"/>
    </location>
</feature>
<dbReference type="InterPro" id="IPR050733">
    <property type="entry name" value="Vitellogenin/Apolipophorin"/>
</dbReference>
<dbReference type="Pfam" id="PF01347">
    <property type="entry name" value="Vitellogenin_N"/>
    <property type="match status" value="1"/>
</dbReference>
<dbReference type="SUPFAM" id="SSF48431">
    <property type="entry name" value="Lipovitellin-phosvitin complex, superhelical domain"/>
    <property type="match status" value="1"/>
</dbReference>
<dbReference type="InterPro" id="IPR001846">
    <property type="entry name" value="VWF_type-D"/>
</dbReference>
<evidence type="ECO:0000256" key="4">
    <source>
        <dbReference type="ARBA" id="ARBA00023180"/>
    </source>
</evidence>
<dbReference type="Gene3D" id="2.20.80.10">
    <property type="entry name" value="Lipovitellin-phosvitin complex, chain A, domain 4"/>
    <property type="match status" value="1"/>
</dbReference>
<gene>
    <name evidence="10" type="primary">Vg2</name>
</gene>
<dbReference type="PROSITE" id="PS51233">
    <property type="entry name" value="VWFD"/>
    <property type="match status" value="1"/>
</dbReference>
<feature type="region of interest" description="Disordered" evidence="6">
    <location>
        <begin position="333"/>
        <end position="360"/>
    </location>
</feature>
<evidence type="ECO:0000256" key="1">
    <source>
        <dbReference type="ARBA" id="ARBA00022729"/>
    </source>
</evidence>
<evidence type="ECO:0000256" key="6">
    <source>
        <dbReference type="SAM" id="MobiDB-lite"/>
    </source>
</evidence>
<feature type="domain" description="VWFD" evidence="9">
    <location>
        <begin position="1496"/>
        <end position="1694"/>
    </location>
</feature>
<feature type="compositionally biased region" description="Basic and acidic residues" evidence="6">
    <location>
        <begin position="403"/>
        <end position="416"/>
    </location>
</feature>
<dbReference type="SMART" id="SM01169">
    <property type="entry name" value="DUF1943"/>
    <property type="match status" value="1"/>
</dbReference>
<evidence type="ECO:0000313" key="10">
    <source>
        <dbReference type="EMBL" id="QXD38626.1"/>
    </source>
</evidence>
<dbReference type="FunFam" id="1.25.10.20:FF:000003">
    <property type="entry name" value="Vitellogenin C"/>
    <property type="match status" value="1"/>
</dbReference>
<feature type="chain" id="PRO_5034285772" evidence="7">
    <location>
        <begin position="20"/>
        <end position="1833"/>
    </location>
</feature>
<evidence type="ECO:0000256" key="5">
    <source>
        <dbReference type="PROSITE-ProRule" id="PRU00557"/>
    </source>
</evidence>
<dbReference type="SMART" id="SM00638">
    <property type="entry name" value="LPD_N"/>
    <property type="match status" value="1"/>
</dbReference>
<reference evidence="10" key="1">
    <citation type="submission" date="2020-05" db="EMBL/GenBank/DDBJ databases">
        <title>Vitellogenin genes in Sunn Pest (Eurygaster maura (Hemiptera: Scutelleridae)): Characterization and Gene Expression Profiles.</title>
        <authorList>
            <person name="Dageri A."/>
            <person name="Guz N."/>
            <person name="Gurkan M.O."/>
        </authorList>
    </citation>
    <scope>NUCLEOTIDE SEQUENCE</scope>
</reference>
<dbReference type="InterPro" id="IPR015255">
    <property type="entry name" value="Vitellinogen_open_b-sht"/>
</dbReference>
<proteinExistence type="evidence at transcript level"/>
<keyword evidence="3" id="KW-1015">Disulfide bond</keyword>